<accession>A0A478EAE6</accession>
<sequence>MLSCAAVTVERLVGDEVEEGLDVVLGSAGTELEDLTVTFADEDPVGYALCAGSGIVWQVKLELMVDLMEGS</sequence>
<protein>
    <submittedName>
        <fullName evidence="1">Uncharacterized protein</fullName>
    </submittedName>
</protein>
<evidence type="ECO:0000313" key="1">
    <source>
        <dbReference type="EMBL" id="GAM42236.1"/>
    </source>
</evidence>
<dbReference type="AlphaFoldDB" id="A0A478EAE6"/>
<dbReference type="EMBL" id="DF933840">
    <property type="protein sequence ID" value="GAM42236.1"/>
    <property type="molecule type" value="Genomic_DNA"/>
</dbReference>
<gene>
    <name evidence="1" type="ORF">TCE0_044r16012</name>
</gene>
<organism evidence="1 2">
    <name type="scientific">Talaromyces pinophilus</name>
    <name type="common">Penicillium pinophilum</name>
    <dbReference type="NCBI Taxonomy" id="128442"/>
    <lineage>
        <taxon>Eukaryota</taxon>
        <taxon>Fungi</taxon>
        <taxon>Dikarya</taxon>
        <taxon>Ascomycota</taxon>
        <taxon>Pezizomycotina</taxon>
        <taxon>Eurotiomycetes</taxon>
        <taxon>Eurotiomycetidae</taxon>
        <taxon>Eurotiales</taxon>
        <taxon>Trichocomaceae</taxon>
        <taxon>Talaromyces</taxon>
        <taxon>Talaromyces sect. Talaromyces</taxon>
    </lineage>
</organism>
<dbReference type="Proteomes" id="UP000053095">
    <property type="component" value="Unassembled WGS sequence"/>
</dbReference>
<name>A0A478EAE6_TALPI</name>
<evidence type="ECO:0000313" key="2">
    <source>
        <dbReference type="Proteomes" id="UP000053095"/>
    </source>
</evidence>
<proteinExistence type="predicted"/>
<reference evidence="2" key="1">
    <citation type="journal article" date="2015" name="Genome Announc.">
        <title>Draft genome sequence of Talaromyces cellulolyticus strain Y-94, a source of lignocellulosic biomass-degrading enzymes.</title>
        <authorList>
            <person name="Fujii T."/>
            <person name="Koike H."/>
            <person name="Sawayama S."/>
            <person name="Yano S."/>
            <person name="Inoue H."/>
        </authorList>
    </citation>
    <scope>NUCLEOTIDE SEQUENCE [LARGE SCALE GENOMIC DNA]</scope>
    <source>
        <strain evidence="2">Y-94</strain>
    </source>
</reference>
<keyword evidence="2" id="KW-1185">Reference proteome</keyword>